<comment type="caution">
    <text evidence="1">The sequence shown here is derived from an EMBL/GenBank/DDBJ whole genome shotgun (WGS) entry which is preliminary data.</text>
</comment>
<sequence>MTWPLFLRDADGTIVLEEVDEDTGTAVFRVYGRRTVVATATDSGIVVEGEAPAVLRAAFAPREFGRFVAASRWS</sequence>
<dbReference type="Proteomes" id="UP001149140">
    <property type="component" value="Unassembled WGS sequence"/>
</dbReference>
<proteinExistence type="predicted"/>
<name>A0A9X3S495_9ACTN</name>
<reference evidence="1" key="1">
    <citation type="submission" date="2022-10" db="EMBL/GenBank/DDBJ databases">
        <title>The WGS of Solirubrobacter ginsenosidimutans DSM 21036.</title>
        <authorList>
            <person name="Jiang Z."/>
        </authorList>
    </citation>
    <scope>NUCLEOTIDE SEQUENCE</scope>
    <source>
        <strain evidence="1">DSM 21036</strain>
    </source>
</reference>
<accession>A0A9X3S495</accession>
<evidence type="ECO:0000313" key="2">
    <source>
        <dbReference type="Proteomes" id="UP001149140"/>
    </source>
</evidence>
<keyword evidence="2" id="KW-1185">Reference proteome</keyword>
<protein>
    <submittedName>
        <fullName evidence="1">Uncharacterized protein</fullName>
    </submittedName>
</protein>
<dbReference type="EMBL" id="JAPDOD010000048">
    <property type="protein sequence ID" value="MDA0165554.1"/>
    <property type="molecule type" value="Genomic_DNA"/>
</dbReference>
<organism evidence="1 2">
    <name type="scientific">Solirubrobacter ginsenosidimutans</name>
    <dbReference type="NCBI Taxonomy" id="490573"/>
    <lineage>
        <taxon>Bacteria</taxon>
        <taxon>Bacillati</taxon>
        <taxon>Actinomycetota</taxon>
        <taxon>Thermoleophilia</taxon>
        <taxon>Solirubrobacterales</taxon>
        <taxon>Solirubrobacteraceae</taxon>
        <taxon>Solirubrobacter</taxon>
    </lineage>
</organism>
<evidence type="ECO:0000313" key="1">
    <source>
        <dbReference type="EMBL" id="MDA0165554.1"/>
    </source>
</evidence>
<dbReference type="RefSeq" id="WP_270044814.1">
    <property type="nucleotide sequence ID" value="NZ_JAPDOD010000048.1"/>
</dbReference>
<gene>
    <name evidence="1" type="ORF">OM076_35120</name>
</gene>
<dbReference type="AlphaFoldDB" id="A0A9X3S495"/>